<dbReference type="STRING" id="83401.SAMN05421742_101124"/>
<accession>A0A1G7TWP6</accession>
<reference evidence="2" key="1">
    <citation type="submission" date="2016-10" db="EMBL/GenBank/DDBJ databases">
        <authorList>
            <person name="Varghese N."/>
            <person name="Submissions S."/>
        </authorList>
    </citation>
    <scope>NUCLEOTIDE SEQUENCE [LARGE SCALE GENOMIC DNA]</scope>
    <source>
        <strain evidence="2">930I</strain>
    </source>
</reference>
<dbReference type="AlphaFoldDB" id="A0A1G7TWP6"/>
<keyword evidence="2" id="KW-1185">Reference proteome</keyword>
<organism evidence="1 2">
    <name type="scientific">Roseospirillum parvum</name>
    <dbReference type="NCBI Taxonomy" id="83401"/>
    <lineage>
        <taxon>Bacteria</taxon>
        <taxon>Pseudomonadati</taxon>
        <taxon>Pseudomonadota</taxon>
        <taxon>Alphaproteobacteria</taxon>
        <taxon>Rhodospirillales</taxon>
        <taxon>Rhodospirillaceae</taxon>
        <taxon>Roseospirillum</taxon>
    </lineage>
</organism>
<dbReference type="InterPro" id="IPR023214">
    <property type="entry name" value="HAD_sf"/>
</dbReference>
<evidence type="ECO:0000313" key="1">
    <source>
        <dbReference type="EMBL" id="SDG39531.1"/>
    </source>
</evidence>
<protein>
    <submittedName>
        <fullName evidence="1">FMN phosphatase YigB, HAD superfamily</fullName>
    </submittedName>
</protein>
<dbReference type="InterPro" id="IPR036412">
    <property type="entry name" value="HAD-like_sf"/>
</dbReference>
<proteinExistence type="predicted"/>
<name>A0A1G7TWP6_9PROT</name>
<dbReference type="EMBL" id="FNCV01000001">
    <property type="protein sequence ID" value="SDG39531.1"/>
    <property type="molecule type" value="Genomic_DNA"/>
</dbReference>
<dbReference type="Gene3D" id="3.40.50.1000">
    <property type="entry name" value="HAD superfamily/HAD-like"/>
    <property type="match status" value="1"/>
</dbReference>
<dbReference type="RefSeq" id="WP_143130898.1">
    <property type="nucleotide sequence ID" value="NZ_FNCV01000001.1"/>
</dbReference>
<dbReference type="Proteomes" id="UP000217076">
    <property type="component" value="Unassembled WGS sequence"/>
</dbReference>
<gene>
    <name evidence="1" type="ORF">SAMN05421742_101124</name>
</gene>
<dbReference type="Pfam" id="PF00702">
    <property type="entry name" value="Hydrolase"/>
    <property type="match status" value="1"/>
</dbReference>
<evidence type="ECO:0000313" key="2">
    <source>
        <dbReference type="Proteomes" id="UP000217076"/>
    </source>
</evidence>
<sequence length="850" mass="90894">MPPASPPAILNLRQALDRLEGGGVALLSLDLFETLLCRQVAQPADLFTVLGRRLAEDHPGLEPRAKNRNHLVVPDFSLRSALHLKSRADRAKSEALRDSHFARSALEPVWFATLRQQAQGRAQWVSAHTRGHAEVTLAEIYHHLPPSALPGNPTPTALAAAEWACERDLCRPNRELAPLLARAGELGIAVAVVSDTWHSADRLADLLAHHWPDLAPAFILASCDHGRSKAHGLLDLALRRAGVGPEEALHVGDDPRTDGAGAAASGIPFVSLATPGIDDLIASERRPDSHPDLGGGDGGLSLARRRAARDSAGDGWFHRHGATVLGPVVGPFLAWVAARLTALGVDRVGLLMREGRVLGRLAAPFLDSALRPVEVWVSRHAVGLAGLAPGDGDALWRYLNRYTPISGTQACQELGLEPPPADAPHLDQPLTPERLPEFIAFLLRPALNARVMARAEAARQALLAHLEPLLDGVAEGGTVALLDLGYNGTIQAGLQAALDQAGRRVRLHGLYLATTPEAARHQRRGGSYEGWLMNLGAGPDPMAWFLRGPEVLEIACLPADGVGSVRGHRADGTPILAESHLPAGQLAQMRAVQDGMAHFIRVWREMAGPDPTAPLDPALTDWSRAILKRLLLRPTAEEARHLGDWLNEENVGADHLHPLTEPPHLDRALLAALPAAGWLGLPARQVYWLFGCARRQRGAAFAERLAELTEGHPAPAETPLPPLTLTPIGPHGPLSDQPLAWTRESATDLLATVEVRFPEGLLGVVLGGFPVGSLIRVKGLLLRAGDWRHDLMDAAWLDSLRVSEGARLIAPGVALIDTADALLTLPTPPLARAQGAVLAHPWLAVLVADG</sequence>
<dbReference type="SUPFAM" id="SSF56784">
    <property type="entry name" value="HAD-like"/>
    <property type="match status" value="1"/>
</dbReference>
<dbReference type="OrthoDB" id="9816564at2"/>